<dbReference type="InterPro" id="IPR019775">
    <property type="entry name" value="WD40_repeat_CS"/>
</dbReference>
<keyword evidence="2" id="KW-0677">Repeat</keyword>
<dbReference type="InterPro" id="IPR001680">
    <property type="entry name" value="WD40_rpt"/>
</dbReference>
<dbReference type="Pfam" id="PF00400">
    <property type="entry name" value="WD40"/>
    <property type="match status" value="2"/>
</dbReference>
<dbReference type="PROSITE" id="PS50294">
    <property type="entry name" value="WD_REPEATS_REGION"/>
    <property type="match status" value="2"/>
</dbReference>
<evidence type="ECO:0000256" key="3">
    <source>
        <dbReference type="PROSITE-ProRule" id="PRU00221"/>
    </source>
</evidence>
<feature type="repeat" description="WD" evidence="3">
    <location>
        <begin position="106"/>
        <end position="147"/>
    </location>
</feature>
<protein>
    <submittedName>
        <fullName evidence="4">WD40-repeat-containing domain protein</fullName>
    </submittedName>
</protein>
<dbReference type="InterPro" id="IPR020472">
    <property type="entry name" value="WD40_PAC1"/>
</dbReference>
<dbReference type="InterPro" id="IPR015943">
    <property type="entry name" value="WD40/YVTN_repeat-like_dom_sf"/>
</dbReference>
<feature type="repeat" description="WD" evidence="3">
    <location>
        <begin position="63"/>
        <end position="104"/>
    </location>
</feature>
<dbReference type="PANTHER" id="PTHR22847:SF637">
    <property type="entry name" value="WD REPEAT DOMAIN 5B"/>
    <property type="match status" value="1"/>
</dbReference>
<dbReference type="PROSITE" id="PS50082">
    <property type="entry name" value="WD_REPEATS_2"/>
    <property type="match status" value="3"/>
</dbReference>
<dbReference type="PANTHER" id="PTHR22847">
    <property type="entry name" value="WD40 REPEAT PROTEIN"/>
    <property type="match status" value="1"/>
</dbReference>
<feature type="repeat" description="WD" evidence="3">
    <location>
        <begin position="218"/>
        <end position="259"/>
    </location>
</feature>
<keyword evidence="1 3" id="KW-0853">WD repeat</keyword>
<evidence type="ECO:0000313" key="5">
    <source>
        <dbReference type="Proteomes" id="UP000268093"/>
    </source>
</evidence>
<proteinExistence type="predicted"/>
<gene>
    <name evidence="4" type="ORF">BC936DRAFT_148732</name>
</gene>
<dbReference type="PRINTS" id="PR00320">
    <property type="entry name" value="GPROTEINBRPT"/>
</dbReference>
<dbReference type="GO" id="GO:1990234">
    <property type="term" value="C:transferase complex"/>
    <property type="evidence" value="ECO:0007669"/>
    <property type="project" value="UniProtKB-ARBA"/>
</dbReference>
<dbReference type="EMBL" id="RBNI01007943">
    <property type="protein sequence ID" value="RUP45013.1"/>
    <property type="molecule type" value="Genomic_DNA"/>
</dbReference>
<dbReference type="Gene3D" id="2.130.10.10">
    <property type="entry name" value="YVTN repeat-like/Quinoprotein amine dehydrogenase"/>
    <property type="match status" value="1"/>
</dbReference>
<dbReference type="SUPFAM" id="SSF50978">
    <property type="entry name" value="WD40 repeat-like"/>
    <property type="match status" value="1"/>
</dbReference>
<sequence>MVWWYLESHESPWFAKETLRKHLYITASSSHANPPAVVPNVISGGSYRDKPRDGKPFQLKYEFKGHTGAVYTVQFSPSGLLLGSGSFDKTVRIWDTATTQKELAVLKSHTLNISDLCWTTDSATLLSGAYDQTCKTWDVETLRLTGSFEAEGFVQCVGWDHNGEFGLFKSVICENSNIFFYGTSRNVLAMIDIRAPQLSATPVSPTTSTSSDAPASILIRNDAMVNTLYVSRDGVHVTTGDSLGALKVWDVRNRRSIVTVSNELSKKPISNIVVGRRYGTSGTATG</sequence>
<dbReference type="OrthoDB" id="6262491at2759"/>
<evidence type="ECO:0000313" key="4">
    <source>
        <dbReference type="EMBL" id="RUP45013.1"/>
    </source>
</evidence>
<evidence type="ECO:0000256" key="1">
    <source>
        <dbReference type="ARBA" id="ARBA00022574"/>
    </source>
</evidence>
<comment type="caution">
    <text evidence="4">The sequence shown here is derived from an EMBL/GenBank/DDBJ whole genome shotgun (WGS) entry which is preliminary data.</text>
</comment>
<dbReference type="Proteomes" id="UP000268093">
    <property type="component" value="Unassembled WGS sequence"/>
</dbReference>
<dbReference type="InterPro" id="IPR036322">
    <property type="entry name" value="WD40_repeat_dom_sf"/>
</dbReference>
<dbReference type="PROSITE" id="PS00678">
    <property type="entry name" value="WD_REPEATS_1"/>
    <property type="match status" value="1"/>
</dbReference>
<evidence type="ECO:0000256" key="2">
    <source>
        <dbReference type="ARBA" id="ARBA00022737"/>
    </source>
</evidence>
<organism evidence="4 5">
    <name type="scientific">Jimgerdemannia flammicorona</name>
    <dbReference type="NCBI Taxonomy" id="994334"/>
    <lineage>
        <taxon>Eukaryota</taxon>
        <taxon>Fungi</taxon>
        <taxon>Fungi incertae sedis</taxon>
        <taxon>Mucoromycota</taxon>
        <taxon>Mucoromycotina</taxon>
        <taxon>Endogonomycetes</taxon>
        <taxon>Endogonales</taxon>
        <taxon>Endogonaceae</taxon>
        <taxon>Jimgerdemannia</taxon>
    </lineage>
</organism>
<name>A0A433D2L4_9FUNG</name>
<dbReference type="AlphaFoldDB" id="A0A433D2L4"/>
<dbReference type="SMART" id="SM00320">
    <property type="entry name" value="WD40"/>
    <property type="match status" value="3"/>
</dbReference>
<keyword evidence="5" id="KW-1185">Reference proteome</keyword>
<reference evidence="4 5" key="1">
    <citation type="journal article" date="2018" name="New Phytol.">
        <title>Phylogenomics of Endogonaceae and evolution of mycorrhizas within Mucoromycota.</title>
        <authorList>
            <person name="Chang Y."/>
            <person name="Desiro A."/>
            <person name="Na H."/>
            <person name="Sandor L."/>
            <person name="Lipzen A."/>
            <person name="Clum A."/>
            <person name="Barry K."/>
            <person name="Grigoriev I.V."/>
            <person name="Martin F.M."/>
            <person name="Stajich J.E."/>
            <person name="Smith M.E."/>
            <person name="Bonito G."/>
            <person name="Spatafora J.W."/>
        </authorList>
    </citation>
    <scope>NUCLEOTIDE SEQUENCE [LARGE SCALE GENOMIC DNA]</scope>
    <source>
        <strain evidence="4 5">GMNB39</strain>
    </source>
</reference>
<accession>A0A433D2L4</accession>